<gene>
    <name evidence="2" type="ORF">SMAX5B_019513</name>
</gene>
<reference evidence="2 3" key="1">
    <citation type="submission" date="2017-12" db="EMBL/GenBank/DDBJ databases">
        <title>Integrating genomic resources of turbot (Scophthalmus maximus) in depth evaluation of genetic and physical mapping variation across individuals.</title>
        <authorList>
            <person name="Martinez P."/>
        </authorList>
    </citation>
    <scope>NUCLEOTIDE SEQUENCE [LARGE SCALE GENOMIC DNA]</scope>
</reference>
<protein>
    <submittedName>
        <fullName evidence="2">Uncharacterized protein</fullName>
    </submittedName>
</protein>
<evidence type="ECO:0000313" key="2">
    <source>
        <dbReference type="EMBL" id="AWP09092.1"/>
    </source>
</evidence>
<sequence length="71" mass="7955">MAEHETMPSDMLEVRPASSSVTALDTLKPRHGHGRRDSESREINKEEIHGIGAVRRWTEGSEADVRGDWGE</sequence>
<feature type="region of interest" description="Disordered" evidence="1">
    <location>
        <begin position="1"/>
        <end position="41"/>
    </location>
</feature>
<evidence type="ECO:0000313" key="3">
    <source>
        <dbReference type="Proteomes" id="UP000246464"/>
    </source>
</evidence>
<accession>A0A2U9C1T3</accession>
<dbReference type="Proteomes" id="UP000246464">
    <property type="component" value="Chromosome 11"/>
</dbReference>
<proteinExistence type="predicted"/>
<evidence type="ECO:0000256" key="1">
    <source>
        <dbReference type="SAM" id="MobiDB-lite"/>
    </source>
</evidence>
<dbReference type="AlphaFoldDB" id="A0A2U9C1T3"/>
<name>A0A2U9C1T3_SCOMX</name>
<dbReference type="EMBL" id="CP026253">
    <property type="protein sequence ID" value="AWP09092.1"/>
    <property type="molecule type" value="Genomic_DNA"/>
</dbReference>
<organism evidence="2 3">
    <name type="scientific">Scophthalmus maximus</name>
    <name type="common">Turbot</name>
    <name type="synonym">Psetta maxima</name>
    <dbReference type="NCBI Taxonomy" id="52904"/>
    <lineage>
        <taxon>Eukaryota</taxon>
        <taxon>Metazoa</taxon>
        <taxon>Chordata</taxon>
        <taxon>Craniata</taxon>
        <taxon>Vertebrata</taxon>
        <taxon>Euteleostomi</taxon>
        <taxon>Actinopterygii</taxon>
        <taxon>Neopterygii</taxon>
        <taxon>Teleostei</taxon>
        <taxon>Neoteleostei</taxon>
        <taxon>Acanthomorphata</taxon>
        <taxon>Carangaria</taxon>
        <taxon>Pleuronectiformes</taxon>
        <taxon>Pleuronectoidei</taxon>
        <taxon>Scophthalmidae</taxon>
        <taxon>Scophthalmus</taxon>
    </lineage>
</organism>
<keyword evidence="3" id="KW-1185">Reference proteome</keyword>